<feature type="chain" id="PRO_5040296537" description="Glycoside hydrolase" evidence="1">
    <location>
        <begin position="26"/>
        <end position="298"/>
    </location>
</feature>
<gene>
    <name evidence="2" type="ORF">B5F96_14720</name>
</gene>
<accession>A0A9Q5SQC6</accession>
<protein>
    <recommendedName>
        <fullName evidence="4">Glycoside hydrolase</fullName>
    </recommendedName>
</protein>
<dbReference type="PROSITE" id="PS51257">
    <property type="entry name" value="PROKAR_LIPOPROTEIN"/>
    <property type="match status" value="1"/>
</dbReference>
<name>A0A9Q5SQC6_9BACT</name>
<evidence type="ECO:0000256" key="1">
    <source>
        <dbReference type="SAM" id="SignalP"/>
    </source>
</evidence>
<dbReference type="AlphaFoldDB" id="A0A9Q5SQC6"/>
<evidence type="ECO:0000313" key="3">
    <source>
        <dbReference type="Proteomes" id="UP000195975"/>
    </source>
</evidence>
<dbReference type="Gene3D" id="3.40.390.10">
    <property type="entry name" value="Collagenase (Catalytic Domain)"/>
    <property type="match status" value="1"/>
</dbReference>
<sequence>MKTSRLFISALIGMAALTGCQPAVKTNNVCNDTCTCPATTEEVPVALLTDTPVITAPPAELKLDPFYKKYMNVNGIHVVSSWRVPDSCFYAAYISIKALTDILPREVMKSLTDRHTRIGIMARYEGTTDIPEHAFLAKDTALNWDVRARGLGGDAEHPFSTCAEENILAYQIDKYHAEDILIHEFAHTIHGAGILPIHPEFNDELQASLDAAVAKGRWKNVYAATNVWEYWAEGVQNWFNVNAEVNTDDGDGKHNKINTREELKAYDPGLYTILARYFPEIKEQVSRHKKTDLYHWTE</sequence>
<dbReference type="EMBL" id="NFIJ01000019">
    <property type="protein sequence ID" value="OUO03747.1"/>
    <property type="molecule type" value="Genomic_DNA"/>
</dbReference>
<keyword evidence="1" id="KW-0732">Signal</keyword>
<dbReference type="GO" id="GO:0008237">
    <property type="term" value="F:metallopeptidase activity"/>
    <property type="evidence" value="ECO:0007669"/>
    <property type="project" value="InterPro"/>
</dbReference>
<dbReference type="Proteomes" id="UP000195975">
    <property type="component" value="Unassembled WGS sequence"/>
</dbReference>
<dbReference type="SUPFAM" id="SSF55486">
    <property type="entry name" value="Metalloproteases ('zincins'), catalytic domain"/>
    <property type="match status" value="1"/>
</dbReference>
<dbReference type="InterPro" id="IPR024079">
    <property type="entry name" value="MetalloPept_cat_dom_sf"/>
</dbReference>
<proteinExistence type="predicted"/>
<evidence type="ECO:0000313" key="2">
    <source>
        <dbReference type="EMBL" id="OUO03747.1"/>
    </source>
</evidence>
<evidence type="ECO:0008006" key="4">
    <source>
        <dbReference type="Google" id="ProtNLM"/>
    </source>
</evidence>
<reference evidence="3" key="1">
    <citation type="submission" date="2017-04" db="EMBL/GenBank/DDBJ databases">
        <title>Function of individual gut microbiota members based on whole genome sequencing of pure cultures obtained from chicken caecum.</title>
        <authorList>
            <person name="Medvecky M."/>
            <person name="Cejkova D."/>
            <person name="Polansky O."/>
            <person name="Karasova D."/>
            <person name="Kubasova T."/>
            <person name="Cizek A."/>
            <person name="Rychlik I."/>
        </authorList>
    </citation>
    <scope>NUCLEOTIDE SEQUENCE [LARGE SCALE GENOMIC DNA]</scope>
    <source>
        <strain evidence="3">An42</strain>
    </source>
</reference>
<dbReference type="RefSeq" id="WP_087375637.1">
    <property type="nucleotide sequence ID" value="NZ_NFIJ01000019.1"/>
</dbReference>
<organism evidence="2 3">
    <name type="scientific">Parabacteroides johnsonii</name>
    <dbReference type="NCBI Taxonomy" id="387661"/>
    <lineage>
        <taxon>Bacteria</taxon>
        <taxon>Pseudomonadati</taxon>
        <taxon>Bacteroidota</taxon>
        <taxon>Bacteroidia</taxon>
        <taxon>Bacteroidales</taxon>
        <taxon>Tannerellaceae</taxon>
        <taxon>Parabacteroides</taxon>
    </lineage>
</organism>
<comment type="caution">
    <text evidence="2">The sequence shown here is derived from an EMBL/GenBank/DDBJ whole genome shotgun (WGS) entry which is preliminary data.</text>
</comment>
<feature type="signal peptide" evidence="1">
    <location>
        <begin position="1"/>
        <end position="25"/>
    </location>
</feature>